<gene>
    <name evidence="2" type="ORF">H9L42_05500</name>
</gene>
<sequence>MNGKGMTAVSTVLMIFPWTLLILRRFTWALQSPVGEILIGLYAGIMILGGIFTIWAYAKKGAQNGLMKVCTVVNGLYMVCGAAAFVMMSV</sequence>
<evidence type="ECO:0000313" key="3">
    <source>
        <dbReference type="Proteomes" id="UP000602647"/>
    </source>
</evidence>
<keyword evidence="1" id="KW-0812">Transmembrane</keyword>
<protein>
    <submittedName>
        <fullName evidence="2">Uncharacterized protein</fullName>
    </submittedName>
</protein>
<keyword evidence="1" id="KW-1133">Transmembrane helix</keyword>
<dbReference type="AlphaFoldDB" id="A0A923NJT6"/>
<feature type="transmembrane region" description="Helical" evidence="1">
    <location>
        <begin position="69"/>
        <end position="88"/>
    </location>
</feature>
<keyword evidence="3" id="KW-1185">Reference proteome</keyword>
<evidence type="ECO:0000256" key="1">
    <source>
        <dbReference type="SAM" id="Phobius"/>
    </source>
</evidence>
<keyword evidence="1" id="KW-0472">Membrane</keyword>
<dbReference type="EMBL" id="JACRYT010000003">
    <property type="protein sequence ID" value="MBC6679281.1"/>
    <property type="molecule type" value="Genomic_DNA"/>
</dbReference>
<reference evidence="2" key="1">
    <citation type="submission" date="2020-08" db="EMBL/GenBank/DDBJ databases">
        <title>Genome public.</title>
        <authorList>
            <person name="Liu C."/>
            <person name="Sun Q."/>
        </authorList>
    </citation>
    <scope>NUCLEOTIDE SEQUENCE</scope>
    <source>
        <strain evidence="2">BX12</strain>
    </source>
</reference>
<feature type="transmembrane region" description="Helical" evidence="1">
    <location>
        <begin position="39"/>
        <end position="57"/>
    </location>
</feature>
<evidence type="ECO:0000313" key="2">
    <source>
        <dbReference type="EMBL" id="MBC6679281.1"/>
    </source>
</evidence>
<comment type="caution">
    <text evidence="2">The sequence shown here is derived from an EMBL/GenBank/DDBJ whole genome shotgun (WGS) entry which is preliminary data.</text>
</comment>
<accession>A0A923NJT6</accession>
<proteinExistence type="predicted"/>
<name>A0A923NJT6_9FIRM</name>
<organism evidence="2 3">
    <name type="scientific">Zhenpiania hominis</name>
    <dbReference type="NCBI Taxonomy" id="2763644"/>
    <lineage>
        <taxon>Bacteria</taxon>
        <taxon>Bacillati</taxon>
        <taxon>Bacillota</taxon>
        <taxon>Clostridia</taxon>
        <taxon>Peptostreptococcales</taxon>
        <taxon>Anaerovoracaceae</taxon>
        <taxon>Zhenpiania</taxon>
    </lineage>
</organism>
<dbReference type="RefSeq" id="WP_187302377.1">
    <property type="nucleotide sequence ID" value="NZ_JACRYT010000003.1"/>
</dbReference>
<dbReference type="Proteomes" id="UP000602647">
    <property type="component" value="Unassembled WGS sequence"/>
</dbReference>